<protein>
    <submittedName>
        <fullName evidence="5">Methyltransferase domain-containing protein</fullName>
    </submittedName>
</protein>
<dbReference type="GO" id="GO:0008168">
    <property type="term" value="F:methyltransferase activity"/>
    <property type="evidence" value="ECO:0007669"/>
    <property type="project" value="UniProtKB-KW"/>
</dbReference>
<dbReference type="EMBL" id="JAQQWP010000002">
    <property type="protein sequence ID" value="KAK8129683.1"/>
    <property type="molecule type" value="Genomic_DNA"/>
</dbReference>
<sequence length="288" mass="31879">MEALFDQSVPWYLIDVPPTDRAMRQLLVEYAGVEDSAVEKHITDTRSKAWRVAPFPCVGSFLFAELVLSNFPVYPDIVANLKSGTWTRYLEVGCGLGQDIRKLIHDGVPMTSVMGTDLLPGLLESGHDLFRDADALPLGKSLFAADFLDVSDNNVLGKAGLDGTVDVIHATMFLHCFDRPAQLVACQRVITLLKNQPGVMIVGKQGGVTKGASAREHPVKGPMGQIGGVVRTNFLHNVDSFKTLWDEVGQATGTRWNVQVCEEEVMDRGYLYFDEEEHRWLSFVIVKL</sequence>
<evidence type="ECO:0000256" key="4">
    <source>
        <dbReference type="ARBA" id="ARBA00038314"/>
    </source>
</evidence>
<keyword evidence="3" id="KW-0949">S-adenosyl-L-methionine</keyword>
<keyword evidence="2" id="KW-0808">Transferase</keyword>
<proteinExistence type="inferred from homology"/>
<dbReference type="AlphaFoldDB" id="A0AAW0R797"/>
<dbReference type="PANTHER" id="PTHR35897:SF1">
    <property type="entry name" value="METHYLTRANSFERASE AUSD"/>
    <property type="match status" value="1"/>
</dbReference>
<keyword evidence="6" id="KW-1185">Reference proteome</keyword>
<comment type="similarity">
    <text evidence="4">Belongs to the class I-like SAM-binding methyltransferase superfamily.</text>
</comment>
<evidence type="ECO:0000256" key="3">
    <source>
        <dbReference type="ARBA" id="ARBA00022691"/>
    </source>
</evidence>
<evidence type="ECO:0000313" key="5">
    <source>
        <dbReference type="EMBL" id="KAK8129683.1"/>
    </source>
</evidence>
<evidence type="ECO:0000256" key="2">
    <source>
        <dbReference type="ARBA" id="ARBA00022679"/>
    </source>
</evidence>
<dbReference type="GO" id="GO:0032259">
    <property type="term" value="P:methylation"/>
    <property type="evidence" value="ECO:0007669"/>
    <property type="project" value="UniProtKB-KW"/>
</dbReference>
<comment type="pathway">
    <text evidence="1">Secondary metabolite biosynthesis.</text>
</comment>
<evidence type="ECO:0000256" key="1">
    <source>
        <dbReference type="ARBA" id="ARBA00005179"/>
    </source>
</evidence>
<accession>A0AAW0R797</accession>
<dbReference type="InterPro" id="IPR029063">
    <property type="entry name" value="SAM-dependent_MTases_sf"/>
</dbReference>
<name>A0AAW0R797_9PEZI</name>
<dbReference type="SUPFAM" id="SSF53335">
    <property type="entry name" value="S-adenosyl-L-methionine-dependent methyltransferases"/>
    <property type="match status" value="1"/>
</dbReference>
<reference evidence="5 6" key="1">
    <citation type="submission" date="2023-01" db="EMBL/GenBank/DDBJ databases">
        <title>Analysis of 21 Apiospora genomes using comparative genomics revels a genus with tremendous synthesis potential of carbohydrate active enzymes and secondary metabolites.</title>
        <authorList>
            <person name="Sorensen T."/>
        </authorList>
    </citation>
    <scope>NUCLEOTIDE SEQUENCE [LARGE SCALE GENOMIC DNA]</scope>
    <source>
        <strain evidence="5 6">CBS 117206</strain>
    </source>
</reference>
<dbReference type="PANTHER" id="PTHR35897">
    <property type="entry name" value="METHYLTRANSFERASE AUSD"/>
    <property type="match status" value="1"/>
</dbReference>
<dbReference type="Gene3D" id="3.40.50.150">
    <property type="entry name" value="Vaccinia Virus protein VP39"/>
    <property type="match status" value="1"/>
</dbReference>
<gene>
    <name evidence="5" type="ORF">PG999_002063</name>
</gene>
<dbReference type="InterPro" id="IPR051654">
    <property type="entry name" value="Meroterpenoid_MTases"/>
</dbReference>
<evidence type="ECO:0000313" key="6">
    <source>
        <dbReference type="Proteomes" id="UP001392437"/>
    </source>
</evidence>
<dbReference type="Proteomes" id="UP001392437">
    <property type="component" value="Unassembled WGS sequence"/>
</dbReference>
<organism evidence="5 6">
    <name type="scientific">Apiospora kogelbergensis</name>
    <dbReference type="NCBI Taxonomy" id="1337665"/>
    <lineage>
        <taxon>Eukaryota</taxon>
        <taxon>Fungi</taxon>
        <taxon>Dikarya</taxon>
        <taxon>Ascomycota</taxon>
        <taxon>Pezizomycotina</taxon>
        <taxon>Sordariomycetes</taxon>
        <taxon>Xylariomycetidae</taxon>
        <taxon>Amphisphaeriales</taxon>
        <taxon>Apiosporaceae</taxon>
        <taxon>Apiospora</taxon>
    </lineage>
</organism>
<comment type="caution">
    <text evidence="5">The sequence shown here is derived from an EMBL/GenBank/DDBJ whole genome shotgun (WGS) entry which is preliminary data.</text>
</comment>
<keyword evidence="5" id="KW-0489">Methyltransferase</keyword>